<dbReference type="Pfam" id="PF12852">
    <property type="entry name" value="Cupin_6"/>
    <property type="match status" value="1"/>
</dbReference>
<organism evidence="5 6">
    <name type="scientific">Paraburkholderia terrae</name>
    <dbReference type="NCBI Taxonomy" id="311230"/>
    <lineage>
        <taxon>Bacteria</taxon>
        <taxon>Pseudomonadati</taxon>
        <taxon>Pseudomonadota</taxon>
        <taxon>Betaproteobacteria</taxon>
        <taxon>Burkholderiales</taxon>
        <taxon>Burkholderiaceae</taxon>
        <taxon>Paraburkholderia</taxon>
    </lineage>
</organism>
<accession>A0A2I8F1Z9</accession>
<dbReference type="EMBL" id="CP026113">
    <property type="protein sequence ID" value="AUT65813.1"/>
    <property type="molecule type" value="Genomic_DNA"/>
</dbReference>
<keyword evidence="1" id="KW-0805">Transcription regulation</keyword>
<dbReference type="Gene3D" id="1.10.10.60">
    <property type="entry name" value="Homeodomain-like"/>
    <property type="match status" value="2"/>
</dbReference>
<feature type="domain" description="HTH araC/xylS-type" evidence="4">
    <location>
        <begin position="206"/>
        <end position="304"/>
    </location>
</feature>
<reference evidence="5 6" key="1">
    <citation type="submission" date="2018-01" db="EMBL/GenBank/DDBJ databases">
        <title>Species boundaries and ecological features among Paraburkholderia terrae DSMZ17804T, P. hospita DSMZ17164T and P. caribensis DSMZ13236T.</title>
        <authorList>
            <person name="Pratama A.A."/>
        </authorList>
    </citation>
    <scope>NUCLEOTIDE SEQUENCE [LARGE SCALE GENOMIC DNA]</scope>
    <source>
        <strain evidence="5 6">DSM 17804</strain>
    </source>
</reference>
<dbReference type="InterPro" id="IPR050204">
    <property type="entry name" value="AraC_XylS_family_regulators"/>
</dbReference>
<proteinExistence type="predicted"/>
<dbReference type="InterPro" id="IPR009057">
    <property type="entry name" value="Homeodomain-like_sf"/>
</dbReference>
<dbReference type="KEGG" id="pter:C2L65_40720"/>
<sequence length="312" mass="33997">MDALSEVLSMLRVRSGVSDRFEGCGAWAFSFPAYQHLKFGTVLRGRLYLRMTGHENLHVIEQGDFYLLTNGQPFCSASVPDCPPLDGPATYQSIRGADGVVRFHGKGATGPVELASGRFVFDNDVTGLLLQHLPPIVHLKAADVSAHALSHVLALLAAETAFAKPGSDVARTSLATLVLVQALRAFIERGDVPDGWLKALSDNKVGAALTLMHGSPQQRWTVEALAANVGMSRTAFASRFRQLVGSAPLDYLHQWRMTIAMSALKQSEEPLLQIAEKIGYLSDTAFSIAFKRTTGVSPGRYRVRHRQEAEVR</sequence>
<dbReference type="PROSITE" id="PS00041">
    <property type="entry name" value="HTH_ARAC_FAMILY_1"/>
    <property type="match status" value="1"/>
</dbReference>
<evidence type="ECO:0000259" key="4">
    <source>
        <dbReference type="PROSITE" id="PS01124"/>
    </source>
</evidence>
<dbReference type="PANTHER" id="PTHR46796">
    <property type="entry name" value="HTH-TYPE TRANSCRIPTIONAL ACTIVATOR RHAS-RELATED"/>
    <property type="match status" value="1"/>
</dbReference>
<dbReference type="PRINTS" id="PR00032">
    <property type="entry name" value="HTHARAC"/>
</dbReference>
<dbReference type="GO" id="GO:0043565">
    <property type="term" value="F:sequence-specific DNA binding"/>
    <property type="evidence" value="ECO:0007669"/>
    <property type="project" value="InterPro"/>
</dbReference>
<dbReference type="Proteomes" id="UP000243502">
    <property type="component" value="Chromosome 3"/>
</dbReference>
<protein>
    <submittedName>
        <fullName evidence="5">AraC family transcriptional regulator</fullName>
    </submittedName>
</protein>
<name>A0A2I8F1Z9_9BURK</name>
<dbReference type="GO" id="GO:0003700">
    <property type="term" value="F:DNA-binding transcription factor activity"/>
    <property type="evidence" value="ECO:0007669"/>
    <property type="project" value="InterPro"/>
</dbReference>
<evidence type="ECO:0000313" key="5">
    <source>
        <dbReference type="EMBL" id="AUT65813.1"/>
    </source>
</evidence>
<evidence type="ECO:0000256" key="3">
    <source>
        <dbReference type="ARBA" id="ARBA00023163"/>
    </source>
</evidence>
<dbReference type="InterPro" id="IPR018060">
    <property type="entry name" value="HTH_AraC"/>
</dbReference>
<evidence type="ECO:0000256" key="2">
    <source>
        <dbReference type="ARBA" id="ARBA00023125"/>
    </source>
</evidence>
<gene>
    <name evidence="5" type="ORF">C2L65_40720</name>
</gene>
<dbReference type="PANTHER" id="PTHR46796:SF7">
    <property type="entry name" value="ARAC FAMILY TRANSCRIPTIONAL REGULATOR"/>
    <property type="match status" value="1"/>
</dbReference>
<dbReference type="SMART" id="SM00342">
    <property type="entry name" value="HTH_ARAC"/>
    <property type="match status" value="1"/>
</dbReference>
<dbReference type="InterPro" id="IPR032783">
    <property type="entry name" value="AraC_lig"/>
</dbReference>
<dbReference type="InterPro" id="IPR020449">
    <property type="entry name" value="Tscrpt_reg_AraC-type_HTH"/>
</dbReference>
<evidence type="ECO:0000313" key="6">
    <source>
        <dbReference type="Proteomes" id="UP000243502"/>
    </source>
</evidence>
<keyword evidence="2" id="KW-0238">DNA-binding</keyword>
<dbReference type="SUPFAM" id="SSF46689">
    <property type="entry name" value="Homeodomain-like"/>
    <property type="match status" value="2"/>
</dbReference>
<keyword evidence="3" id="KW-0804">Transcription</keyword>
<dbReference type="RefSeq" id="WP_042305581.1">
    <property type="nucleotide sequence ID" value="NZ_CP026113.1"/>
</dbReference>
<evidence type="ECO:0000256" key="1">
    <source>
        <dbReference type="ARBA" id="ARBA00023015"/>
    </source>
</evidence>
<dbReference type="OrthoDB" id="9789899at2"/>
<dbReference type="InterPro" id="IPR018062">
    <property type="entry name" value="HTH_AraC-typ_CS"/>
</dbReference>
<dbReference type="PROSITE" id="PS01124">
    <property type="entry name" value="HTH_ARAC_FAMILY_2"/>
    <property type="match status" value="1"/>
</dbReference>
<dbReference type="Pfam" id="PF12833">
    <property type="entry name" value="HTH_18"/>
    <property type="match status" value="1"/>
</dbReference>
<dbReference type="AlphaFoldDB" id="A0A2I8F1Z9"/>